<dbReference type="GeneID" id="108561686"/>
<organism evidence="1 2">
    <name type="scientific">Nicrophorus vespilloides</name>
    <name type="common">Boreal carrion beetle</name>
    <dbReference type="NCBI Taxonomy" id="110193"/>
    <lineage>
        <taxon>Eukaryota</taxon>
        <taxon>Metazoa</taxon>
        <taxon>Ecdysozoa</taxon>
        <taxon>Arthropoda</taxon>
        <taxon>Hexapoda</taxon>
        <taxon>Insecta</taxon>
        <taxon>Pterygota</taxon>
        <taxon>Neoptera</taxon>
        <taxon>Endopterygota</taxon>
        <taxon>Coleoptera</taxon>
        <taxon>Polyphaga</taxon>
        <taxon>Staphyliniformia</taxon>
        <taxon>Silphidae</taxon>
        <taxon>Nicrophorinae</taxon>
        <taxon>Nicrophorus</taxon>
    </lineage>
</organism>
<keyword evidence="1" id="KW-1185">Reference proteome</keyword>
<protein>
    <submittedName>
        <fullName evidence="2">Uncharacterized protein LOC108561686</fullName>
    </submittedName>
</protein>
<gene>
    <name evidence="2" type="primary">LOC108561686</name>
</gene>
<reference evidence="2" key="1">
    <citation type="submission" date="2025-08" db="UniProtKB">
        <authorList>
            <consortium name="RefSeq"/>
        </authorList>
    </citation>
    <scope>IDENTIFICATION</scope>
    <source>
        <tissue evidence="2">Whole Larva</tissue>
    </source>
</reference>
<dbReference type="RefSeq" id="XP_017775236.1">
    <property type="nucleotide sequence ID" value="XM_017919747.1"/>
</dbReference>
<dbReference type="Proteomes" id="UP000695000">
    <property type="component" value="Unplaced"/>
</dbReference>
<proteinExistence type="predicted"/>
<sequence length="143" mass="15643">MYERVCMVDTCTAVACTCVCKYPDRRAGRTTMQKLVFVFSGAPRPPPAALFGPFRRFSRPQIYCVQNVTSCCHPGRIISCAKFRDTAKTASDGPVNKPPSMLLLHTHDQWEPKNGLLNPGFLPSGEERAAIFEAANGGGAINH</sequence>
<name>A0ABM1MKY6_NICVS</name>
<evidence type="ECO:0000313" key="2">
    <source>
        <dbReference type="RefSeq" id="XP_017775236.1"/>
    </source>
</evidence>
<evidence type="ECO:0000313" key="1">
    <source>
        <dbReference type="Proteomes" id="UP000695000"/>
    </source>
</evidence>
<accession>A0ABM1MKY6</accession>